<keyword evidence="2" id="KW-0812">Transmembrane</keyword>
<keyword evidence="2" id="KW-1133">Transmembrane helix</keyword>
<dbReference type="PANTHER" id="PTHR16320:SF1">
    <property type="entry name" value="SPHINGOMYELINASE DDB_G0288017"/>
    <property type="match status" value="1"/>
</dbReference>
<proteinExistence type="predicted"/>
<dbReference type="RefSeq" id="XP_047740013.1">
    <property type="nucleotide sequence ID" value="XM_047884057.1"/>
</dbReference>
<keyword evidence="3" id="KW-1185">Reference proteome</keyword>
<dbReference type="GO" id="GO:0005737">
    <property type="term" value="C:cytoplasm"/>
    <property type="evidence" value="ECO:0007669"/>
    <property type="project" value="TreeGrafter"/>
</dbReference>
<dbReference type="Proteomes" id="UP000694843">
    <property type="component" value="Unplaced"/>
</dbReference>
<dbReference type="Gene3D" id="3.60.10.10">
    <property type="entry name" value="Endonuclease/exonuclease/phosphatase"/>
    <property type="match status" value="1"/>
</dbReference>
<dbReference type="GeneID" id="108678372"/>
<accession>A0A979FS77</accession>
<dbReference type="EC" id="3.1.4.12" evidence="1"/>
<dbReference type="OrthoDB" id="40902at2759"/>
<dbReference type="KEGG" id="hazt:108678372"/>
<evidence type="ECO:0000313" key="3">
    <source>
        <dbReference type="Proteomes" id="UP000694843"/>
    </source>
</evidence>
<sequence>MPTKPDVNVLNMSVKMASNRFRCRDEPRPTLEKISSAFIDPCLTLTEVALTQFIEPTYEEPSGLLSWRKVFALPLLLLSLAFLPLLVVGFVLRASINFWCPGRLPYRYLRLNRKGAVAKSPEAEPKGHLVFMTGNVLLNYDLIVKFNNGRPVSERLPIVAEQLGRQNSKLNKFPNLKLPISQLRSKKDVVVSELPRVDVLLLQEVMTEASGRQLAELLSNAFSDFLYGVSENSFEANRWCAGSGLFLASKLPILAATCRAFSSTTSVGRIACYGALLAKLDASHVKPGAVVYVTNVHNQAYNETLLAAAATEAQGWTEAFIKDTLDAGEQILCTIYGGDFNGDNISPADRPLQDHPMWGEYLDACRVGPGEDQPWAVGTEMRQKKMYHHNVVDHEIFADVLRDDVQRRFFVIDADVEAHTYDLMSCEPVPDDDGTVRAKAWGGLRRIDRLLLRRTKSISNDLTEAGIKLDVTAGHMGKTAKSMESKSLSNTEKTYANLLEDGCRGSLQENKTAANQKDRNDDEVSGFEKLYGKKYEELEEADLPVIESVWFPTVLSSMTDHIPYAIQVKVSTKP</sequence>
<dbReference type="AlphaFoldDB" id="A0A979FS77"/>
<gene>
    <name evidence="4" type="primary">LOC108678372</name>
</gene>
<dbReference type="SUPFAM" id="SSF56219">
    <property type="entry name" value="DNase I-like"/>
    <property type="match status" value="1"/>
</dbReference>
<dbReference type="InterPro" id="IPR036691">
    <property type="entry name" value="Endo/exonu/phosph_ase_sf"/>
</dbReference>
<dbReference type="PANTHER" id="PTHR16320">
    <property type="entry name" value="SPHINGOMYELINASE FAMILY MEMBER"/>
    <property type="match status" value="1"/>
</dbReference>
<feature type="transmembrane region" description="Helical" evidence="2">
    <location>
        <begin position="70"/>
        <end position="92"/>
    </location>
</feature>
<organism evidence="3 4">
    <name type="scientific">Hyalella azteca</name>
    <name type="common">Amphipod</name>
    <dbReference type="NCBI Taxonomy" id="294128"/>
    <lineage>
        <taxon>Eukaryota</taxon>
        <taxon>Metazoa</taxon>
        <taxon>Ecdysozoa</taxon>
        <taxon>Arthropoda</taxon>
        <taxon>Crustacea</taxon>
        <taxon>Multicrustacea</taxon>
        <taxon>Malacostraca</taxon>
        <taxon>Eumalacostraca</taxon>
        <taxon>Peracarida</taxon>
        <taxon>Amphipoda</taxon>
        <taxon>Senticaudata</taxon>
        <taxon>Talitrida</taxon>
        <taxon>Talitroidea</taxon>
        <taxon>Hyalellidae</taxon>
        <taxon>Hyalella</taxon>
    </lineage>
</organism>
<dbReference type="GO" id="GO:0004767">
    <property type="term" value="F:sphingomyelin phosphodiesterase activity"/>
    <property type="evidence" value="ECO:0007669"/>
    <property type="project" value="UniProtKB-EC"/>
</dbReference>
<evidence type="ECO:0000256" key="1">
    <source>
        <dbReference type="ARBA" id="ARBA00012369"/>
    </source>
</evidence>
<keyword evidence="2" id="KW-0472">Membrane</keyword>
<reference evidence="4" key="1">
    <citation type="submission" date="2025-08" db="UniProtKB">
        <authorList>
            <consortium name="RefSeq"/>
        </authorList>
    </citation>
    <scope>IDENTIFICATION</scope>
</reference>
<evidence type="ECO:0000256" key="2">
    <source>
        <dbReference type="SAM" id="Phobius"/>
    </source>
</evidence>
<protein>
    <recommendedName>
        <fullName evidence="1">sphingomyelin phosphodiesterase</fullName>
        <ecNumber evidence="1">3.1.4.12</ecNumber>
    </recommendedName>
</protein>
<dbReference type="InterPro" id="IPR038772">
    <property type="entry name" value="Sph/SMPD2-like"/>
</dbReference>
<name>A0A979FS77_HYAAZ</name>
<evidence type="ECO:0000313" key="4">
    <source>
        <dbReference type="RefSeq" id="XP_047740013.1"/>
    </source>
</evidence>